<evidence type="ECO:0000256" key="4">
    <source>
        <dbReference type="ARBA" id="ARBA00022801"/>
    </source>
</evidence>
<dbReference type="Pfam" id="PF04002">
    <property type="entry name" value="RadC"/>
    <property type="match status" value="1"/>
</dbReference>
<dbReference type="GO" id="GO:0046872">
    <property type="term" value="F:metal ion binding"/>
    <property type="evidence" value="ECO:0007669"/>
    <property type="project" value="UniProtKB-KW"/>
</dbReference>
<keyword evidence="3" id="KW-0479">Metal-binding</keyword>
<sequence>MQEEQVNNSQFNRLLDAALQCFDDPQQLKTVWLQHCATPQDFQNLALEEENEMVMQSKGQLGALLAAMRLGQLMVASRPISYGTAYSSNGLGKLMIDRLAGETCEEVVVACTNVHNEIIDLKTMFRGGQAECHVYPEEILRYGLKSGAHGLVMIHNHPTGDPTPSECDLKLMKRLHTACTIVGLQLLDCLITGKENYYSLREAENRQCSAG</sequence>
<comment type="similarity">
    <text evidence="1">Belongs to the UPF0758 family.</text>
</comment>
<name>A0A9D1QQT4_9LACO</name>
<protein>
    <submittedName>
        <fullName evidence="8">JAB domain-containing protein</fullName>
    </submittedName>
</protein>
<evidence type="ECO:0000313" key="9">
    <source>
        <dbReference type="Proteomes" id="UP000886878"/>
    </source>
</evidence>
<dbReference type="InterPro" id="IPR025657">
    <property type="entry name" value="RadC_JAB"/>
</dbReference>
<dbReference type="PROSITE" id="PS50249">
    <property type="entry name" value="MPN"/>
    <property type="match status" value="1"/>
</dbReference>
<comment type="caution">
    <text evidence="8">The sequence shown here is derived from an EMBL/GenBank/DDBJ whole genome shotgun (WGS) entry which is preliminary data.</text>
</comment>
<reference evidence="8" key="2">
    <citation type="submission" date="2021-04" db="EMBL/GenBank/DDBJ databases">
        <authorList>
            <person name="Gilroy R."/>
        </authorList>
    </citation>
    <scope>NUCLEOTIDE SEQUENCE</scope>
    <source>
        <strain evidence="8">ChiHejej3B27-2180</strain>
    </source>
</reference>
<evidence type="ECO:0000256" key="6">
    <source>
        <dbReference type="ARBA" id="ARBA00023049"/>
    </source>
</evidence>
<dbReference type="Gene3D" id="3.40.140.10">
    <property type="entry name" value="Cytidine Deaminase, domain 2"/>
    <property type="match status" value="1"/>
</dbReference>
<evidence type="ECO:0000256" key="2">
    <source>
        <dbReference type="ARBA" id="ARBA00022670"/>
    </source>
</evidence>
<dbReference type="SUPFAM" id="SSF102712">
    <property type="entry name" value="JAB1/MPN domain"/>
    <property type="match status" value="1"/>
</dbReference>
<evidence type="ECO:0000256" key="5">
    <source>
        <dbReference type="ARBA" id="ARBA00022833"/>
    </source>
</evidence>
<dbReference type="GO" id="GO:0008237">
    <property type="term" value="F:metallopeptidase activity"/>
    <property type="evidence" value="ECO:0007669"/>
    <property type="project" value="UniProtKB-KW"/>
</dbReference>
<keyword evidence="6" id="KW-0482">Metalloprotease</keyword>
<gene>
    <name evidence="8" type="ORF">H9876_05970</name>
</gene>
<dbReference type="GO" id="GO:0006508">
    <property type="term" value="P:proteolysis"/>
    <property type="evidence" value="ECO:0007669"/>
    <property type="project" value="UniProtKB-KW"/>
</dbReference>
<dbReference type="InterPro" id="IPR001405">
    <property type="entry name" value="UPF0758"/>
</dbReference>
<feature type="domain" description="MPN" evidence="7">
    <location>
        <begin position="84"/>
        <end position="206"/>
    </location>
</feature>
<dbReference type="Proteomes" id="UP000886878">
    <property type="component" value="Unassembled WGS sequence"/>
</dbReference>
<keyword evidence="4" id="KW-0378">Hydrolase</keyword>
<keyword evidence="2" id="KW-0645">Protease</keyword>
<dbReference type="EMBL" id="DXGK01000126">
    <property type="protein sequence ID" value="HIW70894.1"/>
    <property type="molecule type" value="Genomic_DNA"/>
</dbReference>
<evidence type="ECO:0000256" key="3">
    <source>
        <dbReference type="ARBA" id="ARBA00022723"/>
    </source>
</evidence>
<accession>A0A9D1QQT4</accession>
<proteinExistence type="inferred from homology"/>
<organism evidence="8 9">
    <name type="scientific">Candidatus Limosilactobacillus merdipullorum</name>
    <dbReference type="NCBI Taxonomy" id="2838653"/>
    <lineage>
        <taxon>Bacteria</taxon>
        <taxon>Bacillati</taxon>
        <taxon>Bacillota</taxon>
        <taxon>Bacilli</taxon>
        <taxon>Lactobacillales</taxon>
        <taxon>Lactobacillaceae</taxon>
        <taxon>Limosilactobacillus</taxon>
    </lineage>
</organism>
<keyword evidence="5" id="KW-0862">Zinc</keyword>
<dbReference type="PANTHER" id="PTHR30471:SF3">
    <property type="entry name" value="UPF0758 PROTEIN YEES-RELATED"/>
    <property type="match status" value="1"/>
</dbReference>
<evidence type="ECO:0000256" key="1">
    <source>
        <dbReference type="ARBA" id="ARBA00010243"/>
    </source>
</evidence>
<evidence type="ECO:0000259" key="7">
    <source>
        <dbReference type="PROSITE" id="PS50249"/>
    </source>
</evidence>
<dbReference type="PANTHER" id="PTHR30471">
    <property type="entry name" value="DNA REPAIR PROTEIN RADC"/>
    <property type="match status" value="1"/>
</dbReference>
<dbReference type="InterPro" id="IPR037518">
    <property type="entry name" value="MPN"/>
</dbReference>
<dbReference type="CDD" id="cd08071">
    <property type="entry name" value="MPN_DUF2466"/>
    <property type="match status" value="1"/>
</dbReference>
<dbReference type="AlphaFoldDB" id="A0A9D1QQT4"/>
<evidence type="ECO:0000313" key="8">
    <source>
        <dbReference type="EMBL" id="HIW70894.1"/>
    </source>
</evidence>
<reference evidence="8" key="1">
    <citation type="journal article" date="2021" name="PeerJ">
        <title>Extensive microbial diversity within the chicken gut microbiome revealed by metagenomics and culture.</title>
        <authorList>
            <person name="Gilroy R."/>
            <person name="Ravi A."/>
            <person name="Getino M."/>
            <person name="Pursley I."/>
            <person name="Horton D.L."/>
            <person name="Alikhan N.F."/>
            <person name="Baker D."/>
            <person name="Gharbi K."/>
            <person name="Hall N."/>
            <person name="Watson M."/>
            <person name="Adriaenssens E.M."/>
            <person name="Foster-Nyarko E."/>
            <person name="Jarju S."/>
            <person name="Secka A."/>
            <person name="Antonio M."/>
            <person name="Oren A."/>
            <person name="Chaudhuri R.R."/>
            <person name="La Ragione R."/>
            <person name="Hildebrand F."/>
            <person name="Pallen M.J."/>
        </authorList>
    </citation>
    <scope>NUCLEOTIDE SEQUENCE</scope>
    <source>
        <strain evidence="8">ChiHejej3B27-2180</strain>
    </source>
</reference>